<keyword evidence="5" id="KW-1185">Reference proteome</keyword>
<dbReference type="InterPro" id="IPR005320">
    <property type="entry name" value="Peptidase_S51"/>
</dbReference>
<dbReference type="GO" id="GO:0006508">
    <property type="term" value="P:proteolysis"/>
    <property type="evidence" value="ECO:0007669"/>
    <property type="project" value="InterPro"/>
</dbReference>
<evidence type="ECO:0000313" key="4">
    <source>
        <dbReference type="EMBL" id="KAG7349206.1"/>
    </source>
</evidence>
<reference evidence="4" key="1">
    <citation type="journal article" date="2021" name="Sci. Rep.">
        <title>Diploid genomic architecture of Nitzschia inconspicua, an elite biomass production diatom.</title>
        <authorList>
            <person name="Oliver A."/>
            <person name="Podell S."/>
            <person name="Pinowska A."/>
            <person name="Traller J.C."/>
            <person name="Smith S.R."/>
            <person name="McClure R."/>
            <person name="Beliaev A."/>
            <person name="Bohutskyi P."/>
            <person name="Hill E.A."/>
            <person name="Rabines A."/>
            <person name="Zheng H."/>
            <person name="Allen L.Z."/>
            <person name="Kuo A."/>
            <person name="Grigoriev I.V."/>
            <person name="Allen A.E."/>
            <person name="Hazlebeck D."/>
            <person name="Allen E.E."/>
        </authorList>
    </citation>
    <scope>NUCLEOTIDE SEQUENCE</scope>
    <source>
        <strain evidence="4">Hildebrandi</strain>
    </source>
</reference>
<accession>A0A9K3KT74</accession>
<organism evidence="4 5">
    <name type="scientific">Nitzschia inconspicua</name>
    <dbReference type="NCBI Taxonomy" id="303405"/>
    <lineage>
        <taxon>Eukaryota</taxon>
        <taxon>Sar</taxon>
        <taxon>Stramenopiles</taxon>
        <taxon>Ochrophyta</taxon>
        <taxon>Bacillariophyta</taxon>
        <taxon>Bacillariophyceae</taxon>
        <taxon>Bacillariophycidae</taxon>
        <taxon>Bacillariales</taxon>
        <taxon>Bacillariaceae</taxon>
        <taxon>Nitzschia</taxon>
    </lineage>
</organism>
<reference evidence="4" key="2">
    <citation type="submission" date="2021-04" db="EMBL/GenBank/DDBJ databases">
        <authorList>
            <person name="Podell S."/>
        </authorList>
    </citation>
    <scope>NUCLEOTIDE SEQUENCE</scope>
    <source>
        <strain evidence="4">Hildebrandi</strain>
    </source>
</reference>
<dbReference type="GO" id="GO:0008236">
    <property type="term" value="F:serine-type peptidase activity"/>
    <property type="evidence" value="ECO:0007669"/>
    <property type="project" value="InterPro"/>
</dbReference>
<name>A0A9K3KT74_9STRA</name>
<dbReference type="OrthoDB" id="41623at2759"/>
<dbReference type="PANTHER" id="PTHR20842:SF0">
    <property type="entry name" value="ALPHA-ASPARTYL DIPEPTIDASE"/>
    <property type="match status" value="1"/>
</dbReference>
<protein>
    <submittedName>
        <fullName evidence="4">Peptidase S51 family protein</fullName>
    </submittedName>
</protein>
<dbReference type="Pfam" id="PF03575">
    <property type="entry name" value="Peptidase_S51"/>
    <property type="match status" value="1"/>
</dbReference>
<evidence type="ECO:0000256" key="2">
    <source>
        <dbReference type="SAM" id="MobiDB-lite"/>
    </source>
</evidence>
<dbReference type="AlphaFoldDB" id="A0A9K3KT74"/>
<dbReference type="PANTHER" id="PTHR20842">
    <property type="entry name" value="PROTEASE S51 ALPHA-ASPARTYL DIPEPTIDASE"/>
    <property type="match status" value="1"/>
</dbReference>
<evidence type="ECO:0000256" key="3">
    <source>
        <dbReference type="SAM" id="SignalP"/>
    </source>
</evidence>
<keyword evidence="1" id="KW-0378">Hydrolase</keyword>
<comment type="caution">
    <text evidence="4">The sequence shown here is derived from an EMBL/GenBank/DDBJ whole genome shotgun (WGS) entry which is preliminary data.</text>
</comment>
<keyword evidence="3" id="KW-0732">Signal</keyword>
<feature type="signal peptide" evidence="3">
    <location>
        <begin position="1"/>
        <end position="37"/>
    </location>
</feature>
<proteinExistence type="predicted"/>
<sequence length="461" mass="51586">MPSSATLSSKVAWLRHPGSIMRSFTVFLLMACSVVESFSPNNVGAQNGEYRTSIRHRCHILPPTSPRNLERNGIFAATVTNDVSSEPWNANAQPLWLDKGLLLSSFTDGLRSNRDSQDWLCNALVERLWKDFQQQSERGLQDSNTFSPCNGPDPDMWQQLEDIDLQIEELYSKYEGNYNSSSWRRSLEMLRLQQRQQNQENNAVIELRLLYIPTALYALRKDSTNSPGKQRQRARADGKQRRNEIVAMLQDNLDGVAISSVTLDFDDGSVKQAECTIQHDTLNFPTTGKEAINDWKPHLIYVQGGNTFWLYHCMEKGDWGKDLVAACCISGDATTSSGAVYCGVSAGAIVVGNSMQTVCWKEWDDPSVAPGRESYDDWKDVRGLGLAGSFSFFPHMEDQWRSMIDGRLRELPLANQSRNDGDTAPLLCCISDEQVCFVDGQTRSVQSTGILLSSLQQASAL</sequence>
<dbReference type="EMBL" id="JAGRRH010000019">
    <property type="protein sequence ID" value="KAG7349206.1"/>
    <property type="molecule type" value="Genomic_DNA"/>
</dbReference>
<dbReference type="Proteomes" id="UP000693970">
    <property type="component" value="Unassembled WGS sequence"/>
</dbReference>
<evidence type="ECO:0000313" key="5">
    <source>
        <dbReference type="Proteomes" id="UP000693970"/>
    </source>
</evidence>
<feature type="chain" id="PRO_5039907696" evidence="3">
    <location>
        <begin position="38"/>
        <end position="461"/>
    </location>
</feature>
<gene>
    <name evidence="4" type="ORF">IV203_011803</name>
</gene>
<evidence type="ECO:0000256" key="1">
    <source>
        <dbReference type="ARBA" id="ARBA00022801"/>
    </source>
</evidence>
<feature type="region of interest" description="Disordered" evidence="2">
    <location>
        <begin position="222"/>
        <end position="241"/>
    </location>
</feature>